<reference evidence="2" key="1">
    <citation type="submission" date="2023-07" db="EMBL/GenBank/DDBJ databases">
        <title>Comparative genomics of wheat-associated soil bacteria to identify genetic determinants of phenazine resistance.</title>
        <authorList>
            <person name="Mouncey N."/>
        </authorList>
    </citation>
    <scope>NUCLEOTIDE SEQUENCE</scope>
    <source>
        <strain evidence="2">V4I22</strain>
    </source>
</reference>
<dbReference type="EMBL" id="JAUSZV010000005">
    <property type="protein sequence ID" value="MDQ0908741.1"/>
    <property type="molecule type" value="Genomic_DNA"/>
</dbReference>
<name>A0AAW8FHQ3_9ACTN</name>
<evidence type="ECO:0008006" key="4">
    <source>
        <dbReference type="Google" id="ProtNLM"/>
    </source>
</evidence>
<dbReference type="AlphaFoldDB" id="A0AAW8FHQ3"/>
<evidence type="ECO:0000313" key="3">
    <source>
        <dbReference type="Proteomes" id="UP001234216"/>
    </source>
</evidence>
<dbReference type="Pfam" id="PF13589">
    <property type="entry name" value="HATPase_c_3"/>
    <property type="match status" value="1"/>
</dbReference>
<evidence type="ECO:0000313" key="2">
    <source>
        <dbReference type="EMBL" id="MDQ0908741.1"/>
    </source>
</evidence>
<organism evidence="2 3">
    <name type="scientific">Streptomyces canus</name>
    <dbReference type="NCBI Taxonomy" id="58343"/>
    <lineage>
        <taxon>Bacteria</taxon>
        <taxon>Bacillati</taxon>
        <taxon>Actinomycetota</taxon>
        <taxon>Actinomycetes</taxon>
        <taxon>Kitasatosporales</taxon>
        <taxon>Streptomycetaceae</taxon>
        <taxon>Streptomyces</taxon>
        <taxon>Streptomyces aurantiacus group</taxon>
    </lineage>
</organism>
<dbReference type="SUPFAM" id="SSF55874">
    <property type="entry name" value="ATPase domain of HSP90 chaperone/DNA topoisomerase II/histidine kinase"/>
    <property type="match status" value="1"/>
</dbReference>
<proteinExistence type="predicted"/>
<dbReference type="Proteomes" id="UP001234216">
    <property type="component" value="Unassembled WGS sequence"/>
</dbReference>
<gene>
    <name evidence="2" type="ORF">QFZ22_004726</name>
</gene>
<comment type="caution">
    <text evidence="2">The sequence shown here is derived from an EMBL/GenBank/DDBJ whole genome shotgun (WGS) entry which is preliminary data.</text>
</comment>
<evidence type="ECO:0000256" key="1">
    <source>
        <dbReference type="SAM" id="MobiDB-lite"/>
    </source>
</evidence>
<protein>
    <recommendedName>
        <fullName evidence="4">DNA mismatch repair protein</fullName>
    </recommendedName>
</protein>
<feature type="region of interest" description="Disordered" evidence="1">
    <location>
        <begin position="435"/>
        <end position="464"/>
    </location>
</feature>
<accession>A0AAW8FHQ3</accession>
<feature type="compositionally biased region" description="Basic and acidic residues" evidence="1">
    <location>
        <begin position="445"/>
        <end position="457"/>
    </location>
</feature>
<sequence>MEGAMTSKYSIVTSDLTVKALQDSGYKSTAHAIAELIDNGIEAGADLVELFVVESTDRPSQRSRHRVEKIAVLDNGSGMDPETLRQSLRFGAGTRQHRKGIGRFGVGLPNSSISQCDRVDVWSWTNGPDNALHTHLDLTEVRGGLEEVPEPKFDAVPDEWQALAEGLGTSGTLVQWTQLERVQWRGAEATLANTESLIGRIYRRLIAEGTRIKLVPARGWAPLPGVHDARPNDPLYLMSPSATPAPFDSKPMFRPFGAGNIGEIGVERFMVRGADGNEHPVFVRSSIAVDAARRPDIAGEEWPKAVSPSLNPGEAPWGKHAAKNLGISLIRADRELDLDTGWTNSYDPVERWWGVEIDFPPALDEVFGVTNNKQSATIFSDLAHFNWREEAAGLTWDEFREQLREEGDRRLPLIEIVYHIREKLLGKLRSDLADQTRGTRANRKRHEDVETKAEEAVKRRRVETKPSFTDTLAEEVTEEESKELQLENLVETHKYTPADAQRIIEESIQQGKHVRLLTSRNPDSPAFFNIDYIPNLLQVTLNQDHPVYADLIAVLDGDIDGASKEELADRLRSAAGAFKLLLMSWARFEDELPDKPRERAKKMRQDWGRIASDFLGADEADDEDDE</sequence>
<dbReference type="InterPro" id="IPR036890">
    <property type="entry name" value="HATPase_C_sf"/>
</dbReference>
<dbReference type="Gene3D" id="3.30.565.10">
    <property type="entry name" value="Histidine kinase-like ATPase, C-terminal domain"/>
    <property type="match status" value="1"/>
</dbReference>